<dbReference type="PANTHER" id="PTHR33993">
    <property type="entry name" value="GLYOXALASE-RELATED"/>
    <property type="match status" value="1"/>
</dbReference>
<name>W5QK55_9ACTN</name>
<dbReference type="EMBL" id="HQ872605">
    <property type="protein sequence ID" value="AEA29630.1"/>
    <property type="molecule type" value="Genomic_DNA"/>
</dbReference>
<dbReference type="PROSITE" id="PS51819">
    <property type="entry name" value="VOC"/>
    <property type="match status" value="2"/>
</dbReference>
<dbReference type="CDD" id="cd07247">
    <property type="entry name" value="SgaA_N_like"/>
    <property type="match status" value="1"/>
</dbReference>
<dbReference type="Gene3D" id="3.10.180.10">
    <property type="entry name" value="2,3-Dihydroxybiphenyl 1,2-Dioxygenase, domain 1"/>
    <property type="match status" value="2"/>
</dbReference>
<feature type="domain" description="VOC" evidence="1">
    <location>
        <begin position="137"/>
        <end position="254"/>
    </location>
</feature>
<dbReference type="PANTHER" id="PTHR33993:SF14">
    <property type="entry name" value="GB|AAF24581.1"/>
    <property type="match status" value="1"/>
</dbReference>
<dbReference type="InterPro" id="IPR052164">
    <property type="entry name" value="Anthracycline_SecMetBiosynth"/>
</dbReference>
<accession>W5QK55</accession>
<organism evidence="2">
    <name type="scientific">Streptomyces albus subsp. albus</name>
    <dbReference type="NCBI Taxonomy" id="67257"/>
    <lineage>
        <taxon>Bacteria</taxon>
        <taxon>Bacillati</taxon>
        <taxon>Actinomycetota</taxon>
        <taxon>Actinomycetes</taxon>
        <taxon>Kitasatosporales</taxon>
        <taxon>Streptomycetaceae</taxon>
        <taxon>Streptomyces</taxon>
    </lineage>
</organism>
<reference evidence="2" key="1">
    <citation type="submission" date="2014-06" db="EMBL/GenBank/DDBJ databases">
        <title>Porothramycin biosynthetic cluster.</title>
        <authorList>
            <person name="Najmanova L."/>
            <person name="Ulanova D."/>
            <person name="Jelinkova M."/>
            <person name="Janata J."/>
        </authorList>
    </citation>
    <scope>NUCLEOTIDE SEQUENCE</scope>
    <source>
        <strain evidence="2">ATCC 39897</strain>
    </source>
</reference>
<dbReference type="SUPFAM" id="SSF54593">
    <property type="entry name" value="Glyoxalase/Bleomycin resistance protein/Dihydroxybiphenyl dioxygenase"/>
    <property type="match status" value="2"/>
</dbReference>
<feature type="domain" description="VOC" evidence="1">
    <location>
        <begin position="10"/>
        <end position="120"/>
    </location>
</feature>
<dbReference type="AlphaFoldDB" id="W5QK55"/>
<dbReference type="InterPro" id="IPR029068">
    <property type="entry name" value="Glyas_Bleomycin-R_OHBP_Dase"/>
</dbReference>
<dbReference type="InterPro" id="IPR004360">
    <property type="entry name" value="Glyas_Fos-R_dOase_dom"/>
</dbReference>
<protein>
    <submittedName>
        <fullName evidence="2">Putative hydroxylase/glyoxylase</fullName>
    </submittedName>
</protein>
<evidence type="ECO:0000313" key="2">
    <source>
        <dbReference type="EMBL" id="AEA29630.1"/>
    </source>
</evidence>
<proteinExistence type="predicted"/>
<sequence>MSTSHACSATVGWFEITATDPSLSQSFYEGLFGWSFDSFGGEDSYRTITAPGAGTSMGALRRGDRDALCIGVVCSDAAATVRRLESLGAVLSEPPERTPAGDIHAVVTDVRGNPLGLFEPAGQGGAAAGDAAPVLNSTAFFEIGTNDLAATQEFYKAAFGWTTERDAAAEGVAYYSVLLPDASAEIGGVLDLSEMDGRSDYAIPGLYVSDIEELLERSVAAGGRRVMGPVSDANGIVVGQFLDPVGNRWSAFTLPSAD</sequence>
<evidence type="ECO:0000259" key="1">
    <source>
        <dbReference type="PROSITE" id="PS51819"/>
    </source>
</evidence>
<dbReference type="Pfam" id="PF00903">
    <property type="entry name" value="Glyoxalase"/>
    <property type="match status" value="1"/>
</dbReference>
<dbReference type="InterPro" id="IPR037523">
    <property type="entry name" value="VOC_core"/>
</dbReference>